<keyword evidence="1" id="KW-0315">Glutamine amidotransferase</keyword>
<dbReference type="InterPro" id="IPR029055">
    <property type="entry name" value="Ntn_hydrolases_N"/>
</dbReference>
<organism evidence="1 2">
    <name type="scientific">Bradyrhizobium yuanmingense</name>
    <dbReference type="NCBI Taxonomy" id="108015"/>
    <lineage>
        <taxon>Bacteria</taxon>
        <taxon>Pseudomonadati</taxon>
        <taxon>Pseudomonadota</taxon>
        <taxon>Alphaproteobacteria</taxon>
        <taxon>Hyphomicrobiales</taxon>
        <taxon>Nitrobacteraceae</taxon>
        <taxon>Bradyrhizobium</taxon>
    </lineage>
</organism>
<dbReference type="Proteomes" id="UP000183174">
    <property type="component" value="Unassembled WGS sequence"/>
</dbReference>
<proteinExistence type="predicted"/>
<evidence type="ECO:0000313" key="2">
    <source>
        <dbReference type="Proteomes" id="UP000183174"/>
    </source>
</evidence>
<protein>
    <submittedName>
        <fullName evidence="1">Glutamine amidotransferase</fullName>
    </submittedName>
</protein>
<dbReference type="GO" id="GO:0016740">
    <property type="term" value="F:transferase activity"/>
    <property type="evidence" value="ECO:0007669"/>
    <property type="project" value="UniProtKB-KW"/>
</dbReference>
<sequence length="74" mass="8108">MNDAANTLYFREDGGQVIVVSEPFDKESDWAEVPPNHALIARASEAVKIVPFDLAISSTLGAEPATIRRIIARR</sequence>
<evidence type="ECO:0000313" key="1">
    <source>
        <dbReference type="EMBL" id="SCB28644.1"/>
    </source>
</evidence>
<dbReference type="Gene3D" id="3.60.20.10">
    <property type="entry name" value="Glutamine Phosphoribosylpyrophosphate, subunit 1, domain 1"/>
    <property type="match status" value="1"/>
</dbReference>
<accession>A0A1C3VMD2</accession>
<dbReference type="AlphaFoldDB" id="A0A1C3VMD2"/>
<reference evidence="1 2" key="1">
    <citation type="submission" date="2016-08" db="EMBL/GenBank/DDBJ databases">
        <authorList>
            <person name="Seilhamer J.J."/>
        </authorList>
    </citation>
    <scope>NUCLEOTIDE SEQUENCE [LARGE SCALE GENOMIC DNA]</scope>
    <source>
        <strain evidence="1 2">CCBAU 10071</strain>
    </source>
</reference>
<gene>
    <name evidence="1" type="ORF">GA0061099_1004185</name>
</gene>
<keyword evidence="1" id="KW-0808">Transferase</keyword>
<dbReference type="EMBL" id="FMAE01000004">
    <property type="protein sequence ID" value="SCB28644.1"/>
    <property type="molecule type" value="Genomic_DNA"/>
</dbReference>
<name>A0A1C3VMD2_9BRAD</name>